<keyword evidence="2" id="KW-1185">Reference proteome</keyword>
<organism evidence="1 2">
    <name type="scientific">Thiocapsa marina 5811</name>
    <dbReference type="NCBI Taxonomy" id="768671"/>
    <lineage>
        <taxon>Bacteria</taxon>
        <taxon>Pseudomonadati</taxon>
        <taxon>Pseudomonadota</taxon>
        <taxon>Gammaproteobacteria</taxon>
        <taxon>Chromatiales</taxon>
        <taxon>Chromatiaceae</taxon>
        <taxon>Thiocapsa</taxon>
    </lineage>
</organism>
<dbReference type="AlphaFoldDB" id="F9UG16"/>
<evidence type="ECO:0008006" key="3">
    <source>
        <dbReference type="Google" id="ProtNLM"/>
    </source>
</evidence>
<evidence type="ECO:0000313" key="2">
    <source>
        <dbReference type="Proteomes" id="UP000005459"/>
    </source>
</evidence>
<dbReference type="InterPro" id="IPR011008">
    <property type="entry name" value="Dimeric_a/b-barrel"/>
</dbReference>
<dbReference type="CDD" id="cd21650">
    <property type="entry name" value="CrtA-like"/>
    <property type="match status" value="1"/>
</dbReference>
<dbReference type="EMBL" id="AFWV01000014">
    <property type="protein sequence ID" value="EGV16742.1"/>
    <property type="molecule type" value="Genomic_DNA"/>
</dbReference>
<dbReference type="Proteomes" id="UP000005459">
    <property type="component" value="Unassembled WGS sequence"/>
</dbReference>
<reference evidence="1 2" key="1">
    <citation type="submission" date="2011-06" db="EMBL/GenBank/DDBJ databases">
        <title>The draft genome of Thiocapsa marina 5811.</title>
        <authorList>
            <consortium name="US DOE Joint Genome Institute (JGI-PGF)"/>
            <person name="Lucas S."/>
            <person name="Han J."/>
            <person name="Cheng J.-F."/>
            <person name="Goodwin L."/>
            <person name="Pitluck S."/>
            <person name="Peters L."/>
            <person name="Land M.L."/>
            <person name="Hauser L."/>
            <person name="Vogl K."/>
            <person name="Liu Z."/>
            <person name="Imhoff J."/>
            <person name="Thiel V."/>
            <person name="Frigaard N.-U."/>
            <person name="Bryant D."/>
            <person name="Woyke T.J."/>
        </authorList>
    </citation>
    <scope>NUCLEOTIDE SEQUENCE [LARGE SCALE GENOMIC DNA]</scope>
    <source>
        <strain evidence="1 2">5811</strain>
    </source>
</reference>
<proteinExistence type="predicted"/>
<sequence>MSQVLFSFFRYPMRKIPGALLLMGFQRLLAGRDMPAGVVRLMGCGSGDGFSVVPDLRAYCLMRVLANPNDEARLRRSRFYRAVAESSSDQLHFTLTPLSRRGTWDGEAVFNCRGASSSDRPLAVLTRARVTPGRALDFWRSVPGIRRQLRDTPGCAYHIGFGEHPLLTLATFSVWDGPASMQGFAYRNTPHHRAGHASRREDWLSESMFVRFALERLEGDLERYPRLAAIMGSRACHPPHRDRSGASRTQ</sequence>
<dbReference type="SUPFAM" id="SSF54909">
    <property type="entry name" value="Dimeric alpha+beta barrel"/>
    <property type="match status" value="1"/>
</dbReference>
<protein>
    <recommendedName>
        <fullName evidence="3">Spheroidene monooxygenase</fullName>
    </recommendedName>
</protein>
<dbReference type="RefSeq" id="WP_007194741.1">
    <property type="nucleotide sequence ID" value="NZ_AFWV01000014.1"/>
</dbReference>
<accession>F9UG16</accession>
<gene>
    <name evidence="1" type="ORF">ThimaDRAFT_3869</name>
</gene>
<dbReference type="OrthoDB" id="1122317at2"/>
<dbReference type="eggNOG" id="ENOG5030G1W">
    <property type="taxonomic scope" value="Bacteria"/>
</dbReference>
<dbReference type="InterPro" id="IPR049574">
    <property type="entry name" value="CrtA-like"/>
</dbReference>
<dbReference type="STRING" id="768671.ThimaDRAFT_3869"/>
<evidence type="ECO:0000313" key="1">
    <source>
        <dbReference type="EMBL" id="EGV16742.1"/>
    </source>
</evidence>
<name>F9UG16_9GAMM</name>